<dbReference type="Proteomes" id="UP000235965">
    <property type="component" value="Unassembled WGS sequence"/>
</dbReference>
<protein>
    <submittedName>
        <fullName evidence="2">Uncharacterized protein</fullName>
    </submittedName>
</protein>
<evidence type="ECO:0000313" key="3">
    <source>
        <dbReference type="Proteomes" id="UP000235965"/>
    </source>
</evidence>
<evidence type="ECO:0000313" key="2">
    <source>
        <dbReference type="EMBL" id="PNF26847.1"/>
    </source>
</evidence>
<dbReference type="InParanoid" id="A0A2J7QE42"/>
<reference evidence="2 3" key="1">
    <citation type="submission" date="2017-12" db="EMBL/GenBank/DDBJ databases">
        <title>Hemimetabolous genomes reveal molecular basis of termite eusociality.</title>
        <authorList>
            <person name="Harrison M.C."/>
            <person name="Jongepier E."/>
            <person name="Robertson H.M."/>
            <person name="Arning N."/>
            <person name="Bitard-Feildel T."/>
            <person name="Chao H."/>
            <person name="Childers C.P."/>
            <person name="Dinh H."/>
            <person name="Doddapaneni H."/>
            <person name="Dugan S."/>
            <person name="Gowin J."/>
            <person name="Greiner C."/>
            <person name="Han Y."/>
            <person name="Hu H."/>
            <person name="Hughes D.S.T."/>
            <person name="Huylmans A.-K."/>
            <person name="Kemena C."/>
            <person name="Kremer L.P.M."/>
            <person name="Lee S.L."/>
            <person name="Lopez-Ezquerra A."/>
            <person name="Mallet L."/>
            <person name="Monroy-Kuhn J.M."/>
            <person name="Moser A."/>
            <person name="Murali S.C."/>
            <person name="Muzny D.M."/>
            <person name="Otani S."/>
            <person name="Piulachs M.-D."/>
            <person name="Poelchau M."/>
            <person name="Qu J."/>
            <person name="Schaub F."/>
            <person name="Wada-Katsumata A."/>
            <person name="Worley K.C."/>
            <person name="Xie Q."/>
            <person name="Ylla G."/>
            <person name="Poulsen M."/>
            <person name="Gibbs R.A."/>
            <person name="Schal C."/>
            <person name="Richards S."/>
            <person name="Belles X."/>
            <person name="Korb J."/>
            <person name="Bornberg-Bauer E."/>
        </authorList>
    </citation>
    <scope>NUCLEOTIDE SEQUENCE [LARGE SCALE GENOMIC DNA]</scope>
    <source>
        <tissue evidence="2">Whole body</tissue>
    </source>
</reference>
<proteinExistence type="predicted"/>
<evidence type="ECO:0000256" key="1">
    <source>
        <dbReference type="SAM" id="MobiDB-lite"/>
    </source>
</evidence>
<dbReference type="EMBL" id="NEVH01015334">
    <property type="protein sequence ID" value="PNF26847.1"/>
    <property type="molecule type" value="Genomic_DNA"/>
</dbReference>
<gene>
    <name evidence="2" type="ORF">B7P43_G16842</name>
</gene>
<sequence length="51" mass="5452">NRDSIISIATGYGLDDRGFGVRAPVRISPGVKRPGREVAHSSPDSAEVKEM</sequence>
<accession>A0A2J7QE42</accession>
<keyword evidence="3" id="KW-1185">Reference proteome</keyword>
<name>A0A2J7QE42_9NEOP</name>
<comment type="caution">
    <text evidence="2">The sequence shown here is derived from an EMBL/GenBank/DDBJ whole genome shotgun (WGS) entry which is preliminary data.</text>
</comment>
<dbReference type="AlphaFoldDB" id="A0A2J7QE42"/>
<organism evidence="2 3">
    <name type="scientific">Cryptotermes secundus</name>
    <dbReference type="NCBI Taxonomy" id="105785"/>
    <lineage>
        <taxon>Eukaryota</taxon>
        <taxon>Metazoa</taxon>
        <taxon>Ecdysozoa</taxon>
        <taxon>Arthropoda</taxon>
        <taxon>Hexapoda</taxon>
        <taxon>Insecta</taxon>
        <taxon>Pterygota</taxon>
        <taxon>Neoptera</taxon>
        <taxon>Polyneoptera</taxon>
        <taxon>Dictyoptera</taxon>
        <taxon>Blattodea</taxon>
        <taxon>Blattoidea</taxon>
        <taxon>Termitoidae</taxon>
        <taxon>Kalotermitidae</taxon>
        <taxon>Cryptotermitinae</taxon>
        <taxon>Cryptotermes</taxon>
    </lineage>
</organism>
<feature type="non-terminal residue" evidence="2">
    <location>
        <position position="1"/>
    </location>
</feature>
<feature type="region of interest" description="Disordered" evidence="1">
    <location>
        <begin position="30"/>
        <end position="51"/>
    </location>
</feature>